<dbReference type="FunFam" id="2.40.30.10:FF:000014">
    <property type="entry name" value="Probable GTP-binding protein 1"/>
    <property type="match status" value="1"/>
</dbReference>
<dbReference type="SUPFAM" id="SSF52540">
    <property type="entry name" value="P-loop containing nucleoside triphosphate hydrolases"/>
    <property type="match status" value="1"/>
</dbReference>
<dbReference type="Gene3D" id="3.40.50.300">
    <property type="entry name" value="P-loop containing nucleotide triphosphate hydrolases"/>
    <property type="match status" value="1"/>
</dbReference>
<dbReference type="InterPro" id="IPR009000">
    <property type="entry name" value="Transl_B-barrel_sf"/>
</dbReference>
<evidence type="ECO:0000256" key="1">
    <source>
        <dbReference type="ARBA" id="ARBA00007249"/>
    </source>
</evidence>
<reference evidence="5 6" key="1">
    <citation type="journal article" date="2018" name="MBio">
        <title>Comparative Genomics Reveals the Core Gene Toolbox for the Fungus-Insect Symbiosis.</title>
        <authorList>
            <person name="Wang Y."/>
            <person name="Stata M."/>
            <person name="Wang W."/>
            <person name="Stajich J.E."/>
            <person name="White M.M."/>
            <person name="Moncalvo J.M."/>
        </authorList>
    </citation>
    <scope>NUCLEOTIDE SEQUENCE [LARGE SCALE GENOMIC DNA]</scope>
    <source>
        <strain evidence="5 6">AUS-126-30</strain>
    </source>
</reference>
<dbReference type="CDD" id="cd04165">
    <property type="entry name" value="GTPBP1_like"/>
    <property type="match status" value="1"/>
</dbReference>
<proteinExistence type="inferred from homology"/>
<gene>
    <name evidence="5" type="ORF">BB558_003193</name>
</gene>
<evidence type="ECO:0000259" key="4">
    <source>
        <dbReference type="PROSITE" id="PS51722"/>
    </source>
</evidence>
<dbReference type="AlphaFoldDB" id="A0A2U1J6Q0"/>
<dbReference type="InterPro" id="IPR027417">
    <property type="entry name" value="P-loop_NTPase"/>
</dbReference>
<evidence type="ECO:0000313" key="5">
    <source>
        <dbReference type="EMBL" id="PWA00725.1"/>
    </source>
</evidence>
<protein>
    <recommendedName>
        <fullName evidence="4">Tr-type G domain-containing protein</fullName>
    </recommendedName>
</protein>
<dbReference type="CDD" id="cd03694">
    <property type="entry name" value="GTPBP_II"/>
    <property type="match status" value="1"/>
</dbReference>
<dbReference type="InterPro" id="IPR035531">
    <property type="entry name" value="GTPBP1-like"/>
</dbReference>
<dbReference type="PANTHER" id="PTHR43721">
    <property type="entry name" value="ELONGATION FACTOR TU-RELATED"/>
    <property type="match status" value="1"/>
</dbReference>
<comment type="caution">
    <text evidence="5">The sequence shown here is derived from an EMBL/GenBank/DDBJ whole genome shotgun (WGS) entry which is preliminary data.</text>
</comment>
<dbReference type="CDD" id="cd03708">
    <property type="entry name" value="GTPBP_III"/>
    <property type="match status" value="1"/>
</dbReference>
<dbReference type="FunFam" id="2.40.30.10:FF:000084">
    <property type="entry name" value="GTP-binding elongation factor Tu family"/>
    <property type="match status" value="1"/>
</dbReference>
<dbReference type="GO" id="GO:0003924">
    <property type="term" value="F:GTPase activity"/>
    <property type="evidence" value="ECO:0007669"/>
    <property type="project" value="InterPro"/>
</dbReference>
<feature type="domain" description="Tr-type G" evidence="4">
    <location>
        <begin position="159"/>
        <end position="388"/>
    </location>
</feature>
<dbReference type="SUPFAM" id="SSF50465">
    <property type="entry name" value="EF-Tu/eEF-1alpha/eIF2-gamma C-terminal domain"/>
    <property type="match status" value="1"/>
</dbReference>
<name>A0A2U1J6Q0_SMIAN</name>
<keyword evidence="3" id="KW-0342">GTP-binding</keyword>
<sequence length="598" mass="66660">MTNEHISDYNVDFEALDAQMSDLGINTLNESSDVQVRTLKDQLTQPTEGDNEHLLKSILTLFDHEKQMVYPVGFNDDGSEMNLNDEEVKQISETFKKIAQHESLKSICELVHDSNDETVEGPVTAKIPEKSISKKKNDSKNNRILHYLFRRIPEKVEDVMEIRVAVIGNVDAGKSTVLGVLTRNVLDNGRGLARSNVFRHKHEIESGRTSSIGIEILGYDKTSSKIISNDQGRVIPWSDISSKSSKVIVFHDLAGHEKYLRTTVFGLTGGQPDAVMLVVGANAGMIGMAKEHLGLSLALNVPVYIVVTKIDMCPPNVLESTLKQLMKLLKSSGCRKVPLQIRNKRDVVSAAMHSSSGRTCPIFMVSNLSGEGLDLLRLYMNLLPPSKEYKRNTAGVMEIRESYSVPFVGTVVSGVVWQGAMHTGDQFWLGPNEFGQYTTTQIKSIHYNRVSVPVSYAGQSASFALKRVNRSQARKGLVLIEKTDNVMPPSYMAFEADILILYHSTTISLKYQAVLHCRAVRQTAKVLLIKNKDTLRTGDRATVVFKFLARPEYLEVGSKIIFREGRTKGVGHITKLLTKEEELEATRLGELERLKIDL</sequence>
<dbReference type="SUPFAM" id="SSF50447">
    <property type="entry name" value="Translation proteins"/>
    <property type="match status" value="1"/>
</dbReference>
<dbReference type="PROSITE" id="PS51722">
    <property type="entry name" value="G_TR_2"/>
    <property type="match status" value="1"/>
</dbReference>
<dbReference type="InterPro" id="IPR050055">
    <property type="entry name" value="EF-Tu_GTPase"/>
</dbReference>
<dbReference type="Pfam" id="PF00009">
    <property type="entry name" value="GTP_EFTU"/>
    <property type="match status" value="1"/>
</dbReference>
<keyword evidence="2" id="KW-0547">Nucleotide-binding</keyword>
<dbReference type="FunFam" id="3.40.50.300:FF:000091">
    <property type="entry name" value="Probable GTP-binding protein 1"/>
    <property type="match status" value="1"/>
</dbReference>
<comment type="similarity">
    <text evidence="1">Belongs to the TRAFAC class translation factor GTPase superfamily. Classic translation factor GTPase family. EF-Tu/EF-1A subfamily.</text>
</comment>
<dbReference type="InterPro" id="IPR000795">
    <property type="entry name" value="T_Tr_GTP-bd_dom"/>
</dbReference>
<dbReference type="PANTHER" id="PTHR43721:SF9">
    <property type="entry name" value="GTP-BINDING PROTEIN 1"/>
    <property type="match status" value="1"/>
</dbReference>
<evidence type="ECO:0000256" key="3">
    <source>
        <dbReference type="ARBA" id="ARBA00023134"/>
    </source>
</evidence>
<evidence type="ECO:0000256" key="2">
    <source>
        <dbReference type="ARBA" id="ARBA00022741"/>
    </source>
</evidence>
<organism evidence="5 6">
    <name type="scientific">Smittium angustum</name>
    <dbReference type="NCBI Taxonomy" id="133377"/>
    <lineage>
        <taxon>Eukaryota</taxon>
        <taxon>Fungi</taxon>
        <taxon>Fungi incertae sedis</taxon>
        <taxon>Zoopagomycota</taxon>
        <taxon>Kickxellomycotina</taxon>
        <taxon>Harpellomycetes</taxon>
        <taxon>Harpellales</taxon>
        <taxon>Legeriomycetaceae</taxon>
        <taxon>Smittium</taxon>
    </lineage>
</organism>
<dbReference type="InterPro" id="IPR009001">
    <property type="entry name" value="Transl_elong_EF1A/Init_IF2_C"/>
</dbReference>
<dbReference type="Proteomes" id="UP000245591">
    <property type="component" value="Unassembled WGS sequence"/>
</dbReference>
<keyword evidence="6" id="KW-1185">Reference proteome</keyword>
<dbReference type="GO" id="GO:0005525">
    <property type="term" value="F:GTP binding"/>
    <property type="evidence" value="ECO:0007669"/>
    <property type="project" value="UniProtKB-KW"/>
</dbReference>
<accession>A0A2U1J6Q0</accession>
<dbReference type="EMBL" id="MBFU01000313">
    <property type="protein sequence ID" value="PWA00725.1"/>
    <property type="molecule type" value="Genomic_DNA"/>
</dbReference>
<dbReference type="GO" id="GO:0003746">
    <property type="term" value="F:translation elongation factor activity"/>
    <property type="evidence" value="ECO:0007669"/>
    <property type="project" value="TreeGrafter"/>
</dbReference>
<evidence type="ECO:0000313" key="6">
    <source>
        <dbReference type="Proteomes" id="UP000245591"/>
    </source>
</evidence>
<dbReference type="Gene3D" id="2.40.30.10">
    <property type="entry name" value="Translation factors"/>
    <property type="match status" value="2"/>
</dbReference>